<feature type="domain" description="Acyltransferase 3" evidence="3">
    <location>
        <begin position="184"/>
        <end position="593"/>
    </location>
</feature>
<dbReference type="GO" id="GO:0016747">
    <property type="term" value="F:acyltransferase activity, transferring groups other than amino-acyl groups"/>
    <property type="evidence" value="ECO:0007669"/>
    <property type="project" value="InterPro"/>
</dbReference>
<feature type="transmembrane region" description="Helical" evidence="1">
    <location>
        <begin position="463"/>
        <end position="481"/>
    </location>
</feature>
<keyword evidence="1" id="KW-1133">Transmembrane helix</keyword>
<dbReference type="PANTHER" id="PTHR11161">
    <property type="entry name" value="O-ACYLTRANSFERASE"/>
    <property type="match status" value="1"/>
</dbReference>
<organism evidence="4 5">
    <name type="scientific">Stentor coeruleus</name>
    <dbReference type="NCBI Taxonomy" id="5963"/>
    <lineage>
        <taxon>Eukaryota</taxon>
        <taxon>Sar</taxon>
        <taxon>Alveolata</taxon>
        <taxon>Ciliophora</taxon>
        <taxon>Postciliodesmatophora</taxon>
        <taxon>Heterotrichea</taxon>
        <taxon>Heterotrichida</taxon>
        <taxon>Stentoridae</taxon>
        <taxon>Stentor</taxon>
    </lineage>
</organism>
<sequence length="618" mass="71184">MSPLLLLAFILIAHSSKCSESLYRTFNDTLVSVLSKDLSSVDLSILSYSGKGLNELGHYETCIRDPSLTFYTIHVPTSWFQTHIGICLPNTCKADDVQNFFNENLPDSHLQVGSINSIPYPPSAYFILLMLILLFILGFLGIYLPSRPQKGFLTNFLYCFSLKANYKALMQKRVAKDNDYSSVLDGIRVICMVQVINIHCFSFKTHMAVYNFYEMVDIFGTFWGKFVYSGSYCVDAFFWMGGFLLGFLLLQEVEKKRGKFGTLGWILVFVHRILRILPVYAFFLILYNNILPSMNTGTMWYNTDIIIKDCDEYWWTVLVFMNNFIPSGYGNQCLGVGWYLANDFQFFVLGTLLTVMYYRTARWFSWSLQLIMYIAGIIISYSIAQAYDYSSFPPSSKNFSGGDRDFYHIHYTKPYTRFFPYVLGLFCGFIFLRYYKQYISKETDTHSDHIASYIILYSKHPKFSYIIFIFGIGLAYFLIAIQFELYENTNIPDLWTPWQHYIFLSTQRLLYGLALSCTVLPLLCGKIRFVSSILSHKVFSPLAKLTFSCFLVQFGLIFGVTASQNVGMQYYALTQFRDALVCVVLSYALSLPVYLLVEAPFANLEKLLCSAFTGNKNR</sequence>
<feature type="transmembrane region" description="Helical" evidence="1">
    <location>
        <begin position="545"/>
        <end position="564"/>
    </location>
</feature>
<evidence type="ECO:0000256" key="1">
    <source>
        <dbReference type="SAM" id="Phobius"/>
    </source>
</evidence>
<feature type="chain" id="PRO_5012683960" description="Acyltransferase 3 domain-containing protein" evidence="2">
    <location>
        <begin position="19"/>
        <end position="618"/>
    </location>
</feature>
<keyword evidence="5" id="KW-1185">Reference proteome</keyword>
<feature type="transmembrane region" description="Helical" evidence="1">
    <location>
        <begin position="186"/>
        <end position="206"/>
    </location>
</feature>
<feature type="transmembrane region" description="Helical" evidence="1">
    <location>
        <begin position="226"/>
        <end position="250"/>
    </location>
</feature>
<dbReference type="Proteomes" id="UP000187209">
    <property type="component" value="Unassembled WGS sequence"/>
</dbReference>
<name>A0A1R2B758_9CILI</name>
<dbReference type="PANTHER" id="PTHR11161:SF0">
    <property type="entry name" value="O-ACYLTRANSFERASE LIKE PROTEIN"/>
    <property type="match status" value="1"/>
</dbReference>
<dbReference type="InterPro" id="IPR002656">
    <property type="entry name" value="Acyl_transf_3_dom"/>
</dbReference>
<feature type="signal peptide" evidence="2">
    <location>
        <begin position="1"/>
        <end position="18"/>
    </location>
</feature>
<gene>
    <name evidence="4" type="ORF">SteCoe_28858</name>
</gene>
<dbReference type="EMBL" id="MPUH01000884">
    <property type="protein sequence ID" value="OMJ72634.1"/>
    <property type="molecule type" value="Genomic_DNA"/>
</dbReference>
<dbReference type="OrthoDB" id="288162at2759"/>
<feature type="transmembrane region" description="Helical" evidence="1">
    <location>
        <begin position="336"/>
        <end position="358"/>
    </location>
</feature>
<feature type="transmembrane region" description="Helical" evidence="1">
    <location>
        <begin position="576"/>
        <end position="597"/>
    </location>
</feature>
<feature type="transmembrane region" description="Helical" evidence="1">
    <location>
        <begin position="501"/>
        <end position="524"/>
    </location>
</feature>
<evidence type="ECO:0000313" key="4">
    <source>
        <dbReference type="EMBL" id="OMJ72634.1"/>
    </source>
</evidence>
<reference evidence="4 5" key="1">
    <citation type="submission" date="2016-11" db="EMBL/GenBank/DDBJ databases">
        <title>The macronuclear genome of Stentor coeruleus: a giant cell with tiny introns.</title>
        <authorList>
            <person name="Slabodnick M."/>
            <person name="Ruby J.G."/>
            <person name="Reiff S.B."/>
            <person name="Swart E.C."/>
            <person name="Gosai S."/>
            <person name="Prabakaran S."/>
            <person name="Witkowska E."/>
            <person name="Larue G.E."/>
            <person name="Fisher S."/>
            <person name="Freeman R.M."/>
            <person name="Gunawardena J."/>
            <person name="Chu W."/>
            <person name="Stover N.A."/>
            <person name="Gregory B.D."/>
            <person name="Nowacki M."/>
            <person name="Derisi J."/>
            <person name="Roy S.W."/>
            <person name="Marshall W.F."/>
            <person name="Sood P."/>
        </authorList>
    </citation>
    <scope>NUCLEOTIDE SEQUENCE [LARGE SCALE GENOMIC DNA]</scope>
    <source>
        <strain evidence="4">WM001</strain>
    </source>
</reference>
<dbReference type="InterPro" id="IPR052728">
    <property type="entry name" value="O2_lipid_transport_reg"/>
</dbReference>
<feature type="transmembrane region" description="Helical" evidence="1">
    <location>
        <begin position="418"/>
        <end position="435"/>
    </location>
</feature>
<proteinExistence type="predicted"/>
<accession>A0A1R2B758</accession>
<evidence type="ECO:0000256" key="2">
    <source>
        <dbReference type="SAM" id="SignalP"/>
    </source>
</evidence>
<dbReference type="AlphaFoldDB" id="A0A1R2B758"/>
<evidence type="ECO:0000313" key="5">
    <source>
        <dbReference type="Proteomes" id="UP000187209"/>
    </source>
</evidence>
<comment type="caution">
    <text evidence="4">The sequence shown here is derived from an EMBL/GenBank/DDBJ whole genome shotgun (WGS) entry which is preliminary data.</text>
</comment>
<protein>
    <recommendedName>
        <fullName evidence="3">Acyltransferase 3 domain-containing protein</fullName>
    </recommendedName>
</protein>
<evidence type="ECO:0000259" key="3">
    <source>
        <dbReference type="Pfam" id="PF01757"/>
    </source>
</evidence>
<feature type="transmembrane region" description="Helical" evidence="1">
    <location>
        <begin position="262"/>
        <end position="287"/>
    </location>
</feature>
<feature type="transmembrane region" description="Helical" evidence="1">
    <location>
        <begin position="370"/>
        <end position="387"/>
    </location>
</feature>
<dbReference type="Pfam" id="PF01757">
    <property type="entry name" value="Acyl_transf_3"/>
    <property type="match status" value="1"/>
</dbReference>
<feature type="transmembrane region" description="Helical" evidence="1">
    <location>
        <begin position="124"/>
        <end position="144"/>
    </location>
</feature>
<keyword evidence="1" id="KW-0472">Membrane</keyword>
<keyword evidence="1" id="KW-0812">Transmembrane</keyword>
<keyword evidence="2" id="KW-0732">Signal</keyword>